<organism evidence="1 2">
    <name type="scientific">Photobacterium iliopiscarium</name>
    <dbReference type="NCBI Taxonomy" id="56192"/>
    <lineage>
        <taxon>Bacteria</taxon>
        <taxon>Pseudomonadati</taxon>
        <taxon>Pseudomonadota</taxon>
        <taxon>Gammaproteobacteria</taxon>
        <taxon>Vibrionales</taxon>
        <taxon>Vibrionaceae</taxon>
        <taxon>Photobacterium</taxon>
    </lineage>
</organism>
<dbReference type="EMBL" id="PYOP01000001">
    <property type="protein sequence ID" value="PSW99723.1"/>
    <property type="molecule type" value="Genomic_DNA"/>
</dbReference>
<sequence length="258" mass="29248">MFNKVVEDSLNEAKAARAELSKHPAIFVGEKGKNDGGLYLSNYANCLLNRQIDIFDDSILLLENDRVASACTISRGMIETYSFAKLLADKISKILTNSEGPESVEKALDVLMGFTNSSRYKQTEQKKLDKGIIKLGDIYRTEQAKYRMENMLASSEHVMNALRALYKEEMQHTKEKESQFEITYDALSEWVHPSQTSIFHNYVPETHLIPTSMGKLHFHDGAKAGCVRALHFITDSINIYNWTIALANEMTKRGRKDS</sequence>
<dbReference type="InterPro" id="IPR043733">
    <property type="entry name" value="DUF5677"/>
</dbReference>
<name>A0ABX5GXY6_9GAMM</name>
<dbReference type="RefSeq" id="WP_107180311.1">
    <property type="nucleotide sequence ID" value="NZ_PYOP01000001.1"/>
</dbReference>
<proteinExistence type="predicted"/>
<reference evidence="1 2" key="1">
    <citation type="submission" date="2018-03" db="EMBL/GenBank/DDBJ databases">
        <title>Whole genome sequencing of Histamine producing bacteria.</title>
        <authorList>
            <person name="Butler K."/>
        </authorList>
    </citation>
    <scope>NUCLEOTIDE SEQUENCE [LARGE SCALE GENOMIC DNA]</scope>
    <source>
        <strain evidence="1 2">ATCC 51761</strain>
    </source>
</reference>
<dbReference type="Proteomes" id="UP000241190">
    <property type="component" value="Unassembled WGS sequence"/>
</dbReference>
<dbReference type="Pfam" id="PF18928">
    <property type="entry name" value="DUF5677"/>
    <property type="match status" value="1"/>
</dbReference>
<gene>
    <name evidence="1" type="ORF">C9J52_00530</name>
</gene>
<evidence type="ECO:0000313" key="1">
    <source>
        <dbReference type="EMBL" id="PSW99723.1"/>
    </source>
</evidence>
<protein>
    <submittedName>
        <fullName evidence="1">Uncharacterized protein</fullName>
    </submittedName>
</protein>
<comment type="caution">
    <text evidence="1">The sequence shown here is derived from an EMBL/GenBank/DDBJ whole genome shotgun (WGS) entry which is preliminary data.</text>
</comment>
<keyword evidence="2" id="KW-1185">Reference proteome</keyword>
<evidence type="ECO:0000313" key="2">
    <source>
        <dbReference type="Proteomes" id="UP000241190"/>
    </source>
</evidence>
<accession>A0ABX5GXY6</accession>